<dbReference type="SUPFAM" id="SSF51316">
    <property type="entry name" value="Mss4-like"/>
    <property type="match status" value="1"/>
</dbReference>
<keyword evidence="5" id="KW-0862">Zinc</keyword>
<evidence type="ECO:0000313" key="8">
    <source>
        <dbReference type="EMBL" id="KAK9831542.1"/>
    </source>
</evidence>
<reference evidence="8 9" key="1">
    <citation type="journal article" date="2024" name="Nat. Commun.">
        <title>Phylogenomics reveals the evolutionary origins of lichenization in chlorophyte algae.</title>
        <authorList>
            <person name="Puginier C."/>
            <person name="Libourel C."/>
            <person name="Otte J."/>
            <person name="Skaloud P."/>
            <person name="Haon M."/>
            <person name="Grisel S."/>
            <person name="Petersen M."/>
            <person name="Berrin J.G."/>
            <person name="Delaux P.M."/>
            <person name="Dal Grande F."/>
            <person name="Keller J."/>
        </authorList>
    </citation>
    <scope>NUCLEOTIDE SEQUENCE [LARGE SCALE GENOMIC DNA]</scope>
    <source>
        <strain evidence="8 9">SAG 245.80</strain>
    </source>
</reference>
<dbReference type="PANTHER" id="PTHR10173">
    <property type="entry name" value="METHIONINE SULFOXIDE REDUCTASE"/>
    <property type="match status" value="1"/>
</dbReference>
<dbReference type="AlphaFoldDB" id="A0AAW1REB4"/>
<comment type="similarity">
    <text evidence="1 5">Belongs to the MsrB Met sulfoxide reductase family.</text>
</comment>
<evidence type="ECO:0000256" key="5">
    <source>
        <dbReference type="RuleBase" id="RU365044"/>
    </source>
</evidence>
<organism evidence="8 9">
    <name type="scientific">Elliptochloris bilobata</name>
    <dbReference type="NCBI Taxonomy" id="381761"/>
    <lineage>
        <taxon>Eukaryota</taxon>
        <taxon>Viridiplantae</taxon>
        <taxon>Chlorophyta</taxon>
        <taxon>core chlorophytes</taxon>
        <taxon>Trebouxiophyceae</taxon>
        <taxon>Trebouxiophyceae incertae sedis</taxon>
        <taxon>Elliptochloris clade</taxon>
        <taxon>Elliptochloris</taxon>
    </lineage>
</organism>
<evidence type="ECO:0000256" key="1">
    <source>
        <dbReference type="ARBA" id="ARBA00007174"/>
    </source>
</evidence>
<evidence type="ECO:0000256" key="6">
    <source>
        <dbReference type="SAM" id="MobiDB-lite"/>
    </source>
</evidence>
<dbReference type="GO" id="GO:0030091">
    <property type="term" value="P:protein repair"/>
    <property type="evidence" value="ECO:0007669"/>
    <property type="project" value="InterPro"/>
</dbReference>
<dbReference type="NCBIfam" id="TIGR00357">
    <property type="entry name" value="peptide-methionine (R)-S-oxide reductase MsrB"/>
    <property type="match status" value="1"/>
</dbReference>
<sequence>MSTASVAWWQVYKLQKTRPFGACRGHTRLLVTSASWPSWFSGSPRKQEMRDMGTGSSRAGAHGGAWAPSQSADVEWRTSKLGFDITPLSAEQRDAAASKLTDFQKSISLGSGTERAFTGKTVNGFSHDNKARGVYVGAVGGLPLFSSDTKFDSGTGWPSFYAPVDPEHVIEVHDNSIPFMPRTEVLDARSGGHLGHVFNDGPRPTRKRYCMNAAALEFIEASKLPPEMKPLLKG</sequence>
<gene>
    <name evidence="8" type="ORF">WJX81_007410</name>
</gene>
<dbReference type="InterPro" id="IPR011057">
    <property type="entry name" value="Mss4-like_sf"/>
</dbReference>
<keyword evidence="9" id="KW-1185">Reference proteome</keyword>
<dbReference type="GO" id="GO:0046872">
    <property type="term" value="F:metal ion binding"/>
    <property type="evidence" value="ECO:0007669"/>
    <property type="project" value="UniProtKB-KW"/>
</dbReference>
<keyword evidence="5" id="KW-0479">Metal-binding</keyword>
<evidence type="ECO:0000256" key="3">
    <source>
        <dbReference type="ARBA" id="ARBA00023002"/>
    </source>
</evidence>
<dbReference type="InterPro" id="IPR028427">
    <property type="entry name" value="Met_Sox_Rdtase_MsrB"/>
</dbReference>
<evidence type="ECO:0000256" key="4">
    <source>
        <dbReference type="ARBA" id="ARBA00048488"/>
    </source>
</evidence>
<comment type="cofactor">
    <cofactor evidence="5">
        <name>Zn(2+)</name>
        <dbReference type="ChEBI" id="CHEBI:29105"/>
    </cofactor>
    <text evidence="5">Binds 1 zinc ion per subunit.</text>
</comment>
<evidence type="ECO:0000256" key="2">
    <source>
        <dbReference type="ARBA" id="ARBA00012499"/>
    </source>
</evidence>
<accession>A0AAW1REB4</accession>
<dbReference type="PROSITE" id="PS51790">
    <property type="entry name" value="MSRB"/>
    <property type="match status" value="1"/>
</dbReference>
<dbReference type="PANTHER" id="PTHR10173:SF52">
    <property type="entry name" value="METHIONINE-R-SULFOXIDE REDUCTASE B1"/>
    <property type="match status" value="1"/>
</dbReference>
<dbReference type="Proteomes" id="UP001445335">
    <property type="component" value="Unassembled WGS sequence"/>
</dbReference>
<dbReference type="Gene3D" id="2.170.150.20">
    <property type="entry name" value="Peptide methionine sulfoxide reductase"/>
    <property type="match status" value="1"/>
</dbReference>
<dbReference type="EMBL" id="JALJOU010000045">
    <property type="protein sequence ID" value="KAK9831542.1"/>
    <property type="molecule type" value="Genomic_DNA"/>
</dbReference>
<dbReference type="Pfam" id="PF01641">
    <property type="entry name" value="SelR"/>
    <property type="match status" value="1"/>
</dbReference>
<comment type="caution">
    <text evidence="8">The sequence shown here is derived from an EMBL/GenBank/DDBJ whole genome shotgun (WGS) entry which is preliminary data.</text>
</comment>
<feature type="region of interest" description="Disordered" evidence="6">
    <location>
        <begin position="42"/>
        <end position="69"/>
    </location>
</feature>
<evidence type="ECO:0000259" key="7">
    <source>
        <dbReference type="PROSITE" id="PS51790"/>
    </source>
</evidence>
<proteinExistence type="inferred from homology"/>
<comment type="catalytic activity">
    <reaction evidence="4 5">
        <text>L-methionyl-[protein] + [thioredoxin]-disulfide + H2O = L-methionyl-(R)-S-oxide-[protein] + [thioredoxin]-dithiol</text>
        <dbReference type="Rhea" id="RHEA:24164"/>
        <dbReference type="Rhea" id="RHEA-COMP:10698"/>
        <dbReference type="Rhea" id="RHEA-COMP:10700"/>
        <dbReference type="Rhea" id="RHEA-COMP:12313"/>
        <dbReference type="Rhea" id="RHEA-COMP:12314"/>
        <dbReference type="ChEBI" id="CHEBI:15377"/>
        <dbReference type="ChEBI" id="CHEBI:16044"/>
        <dbReference type="ChEBI" id="CHEBI:29950"/>
        <dbReference type="ChEBI" id="CHEBI:45764"/>
        <dbReference type="ChEBI" id="CHEBI:50058"/>
        <dbReference type="EC" id="1.8.4.12"/>
    </reaction>
</comment>
<feature type="domain" description="MsrB" evidence="7">
    <location>
        <begin position="93"/>
        <end position="221"/>
    </location>
</feature>
<keyword evidence="3 5" id="KW-0560">Oxidoreductase</keyword>
<dbReference type="GO" id="GO:0005737">
    <property type="term" value="C:cytoplasm"/>
    <property type="evidence" value="ECO:0007669"/>
    <property type="project" value="TreeGrafter"/>
</dbReference>
<dbReference type="GO" id="GO:0006979">
    <property type="term" value="P:response to oxidative stress"/>
    <property type="evidence" value="ECO:0007669"/>
    <property type="project" value="InterPro"/>
</dbReference>
<evidence type="ECO:0000313" key="9">
    <source>
        <dbReference type="Proteomes" id="UP001445335"/>
    </source>
</evidence>
<dbReference type="InterPro" id="IPR002579">
    <property type="entry name" value="Met_Sox_Rdtase_MsrB_dom"/>
</dbReference>
<dbReference type="GO" id="GO:0033743">
    <property type="term" value="F:peptide-methionine (R)-S-oxide reductase activity"/>
    <property type="evidence" value="ECO:0007669"/>
    <property type="project" value="UniProtKB-EC"/>
</dbReference>
<protein>
    <recommendedName>
        <fullName evidence="2 5">Peptide-methionine (R)-S-oxide reductase</fullName>
        <ecNumber evidence="2 5">1.8.4.12</ecNumber>
    </recommendedName>
</protein>
<dbReference type="EC" id="1.8.4.12" evidence="2 5"/>
<comment type="function">
    <text evidence="5">Catalyzes the reduction of methionine sulfoxide (MetSO) to methionine in proteins. Plays a protective role against oxidative stress by restoring activity to proteins that have been inactivated by methionine oxidation. MSRB family specifically reduces the MetSO R-enantiomer.</text>
</comment>
<name>A0AAW1REB4_9CHLO</name>